<feature type="compositionally biased region" description="Polar residues" evidence="1">
    <location>
        <begin position="350"/>
        <end position="360"/>
    </location>
</feature>
<proteinExistence type="predicted"/>
<dbReference type="AlphaFoldDB" id="A0A4P9WN13"/>
<protein>
    <submittedName>
        <fullName evidence="2">Uncharacterized protein</fullName>
    </submittedName>
</protein>
<sequence length="946" mass="104085">MRENQLGSFHLMYAIAIIGLLLEHHRPLCLQDIFSTGLEGRGSFPTVPRPSPTIKGAMSDEQVSQLGCGELGWASMFDALQKAGKQRVQTKRGTTLLSRTQGPLAETTSQPNPTSFASTPLPQARAQRKHRFSTHKRPLYTQLCPAAAGQPPDSELSLLLRCRTGQEKAGPNNGTQVSTQRRLWRQRVTYDRRRARSQQPAADDRGVCAVRHDASSFRNTRRDRLDPVGTLVGAERTLQELCRDRKYCGEVAQGRAFQHSKSVERVPASLGVLFYPPRTSRPACYQTSSNLGNTSRKPTTFQPPNSDSASPSSIPPLASNVSTSISSASTSRWRSSTRSHRSTSWAPATIASSSATKPATEQRYSAVAVSSSHKLAPGWCSDWQFEIHARDPCANVKSKNWSGAPEEGFKNRSLQTLKPRMSTAHAMSTAGDVIKLTVGSLTAVERDSSLDPRLKRALEALRQSETATSTADTVRVLDEPTAAMAEPGIKLAIGALTAVARETGFDPRLNLVLTTLRSWLLLKWEWGAEGDFAEPLDLFTSEWGTMRPKNPLFAALDELEAELDEMDVDESGRAPDSQVAATERAFGPTLPTSVLNVLLPFVRCRKMLVGASVVCRRWSEPAHAALLEIVQLVHYERTGSFALAASMRKHPLGDKYADNPAIRNLVRVADPQHPGARLPASMKTGKIGRLDMTDLGSLLIACLRLAIFEIDYVILEDKKPLSKETWAAVNQVIGGLEEVSIIPLVEDEIGFMAVFRMRAAMRAPPRKWTAWGLEFLTSLRTAAYPKLELLTLGSRLTRSPGPLDMSETKFCEDIGRVTPNVKEFNLVDVCTHLHIPLLLRALPQVEKLRIGNHQLDKTTLRVLHNHRPLLIFLLDSSACSEQDFFALLEHRGSRLVSITVTGRLWRADPLSKSSPAFRRTFTIQLKGSVDRASVADQPGTAAGGHL</sequence>
<evidence type="ECO:0000256" key="1">
    <source>
        <dbReference type="SAM" id="MobiDB-lite"/>
    </source>
</evidence>
<feature type="compositionally biased region" description="Polar residues" evidence="1">
    <location>
        <begin position="285"/>
        <end position="302"/>
    </location>
</feature>
<dbReference type="Proteomes" id="UP000269721">
    <property type="component" value="Unassembled WGS sequence"/>
</dbReference>
<evidence type="ECO:0000313" key="2">
    <source>
        <dbReference type="EMBL" id="RKO93078.1"/>
    </source>
</evidence>
<dbReference type="EMBL" id="KZ994385">
    <property type="protein sequence ID" value="RKO93078.1"/>
    <property type="molecule type" value="Genomic_DNA"/>
</dbReference>
<feature type="compositionally biased region" description="Polar residues" evidence="1">
    <location>
        <begin position="99"/>
        <end position="121"/>
    </location>
</feature>
<gene>
    <name evidence="2" type="ORF">BDK51DRAFT_44066</name>
</gene>
<feature type="region of interest" description="Disordered" evidence="1">
    <location>
        <begin position="284"/>
        <end position="360"/>
    </location>
</feature>
<accession>A0A4P9WN13</accession>
<evidence type="ECO:0000313" key="3">
    <source>
        <dbReference type="Proteomes" id="UP000269721"/>
    </source>
</evidence>
<feature type="compositionally biased region" description="Low complexity" evidence="1">
    <location>
        <begin position="303"/>
        <end position="334"/>
    </location>
</feature>
<reference evidence="3" key="1">
    <citation type="journal article" date="2018" name="Nat. Microbiol.">
        <title>Leveraging single-cell genomics to expand the fungal tree of life.</title>
        <authorList>
            <person name="Ahrendt S.R."/>
            <person name="Quandt C.A."/>
            <person name="Ciobanu D."/>
            <person name="Clum A."/>
            <person name="Salamov A."/>
            <person name="Andreopoulos B."/>
            <person name="Cheng J.F."/>
            <person name="Woyke T."/>
            <person name="Pelin A."/>
            <person name="Henrissat B."/>
            <person name="Reynolds N.K."/>
            <person name="Benny G.L."/>
            <person name="Smith M.E."/>
            <person name="James T.Y."/>
            <person name="Grigoriev I.V."/>
        </authorList>
    </citation>
    <scope>NUCLEOTIDE SEQUENCE [LARGE SCALE GENOMIC DNA]</scope>
</reference>
<keyword evidence="3" id="KW-1185">Reference proteome</keyword>
<feature type="region of interest" description="Disordered" evidence="1">
    <location>
        <begin position="99"/>
        <end position="130"/>
    </location>
</feature>
<organism evidence="2 3">
    <name type="scientific">Blyttiomyces helicus</name>
    <dbReference type="NCBI Taxonomy" id="388810"/>
    <lineage>
        <taxon>Eukaryota</taxon>
        <taxon>Fungi</taxon>
        <taxon>Fungi incertae sedis</taxon>
        <taxon>Chytridiomycota</taxon>
        <taxon>Chytridiomycota incertae sedis</taxon>
        <taxon>Chytridiomycetes</taxon>
        <taxon>Chytridiomycetes incertae sedis</taxon>
        <taxon>Blyttiomyces</taxon>
    </lineage>
</organism>
<name>A0A4P9WN13_9FUNG</name>